<keyword evidence="3" id="KW-0696">RNA-directed RNA polymerase</keyword>
<dbReference type="InterPro" id="IPR054002">
    <property type="entry name" value="RdRP_C"/>
</dbReference>
<dbReference type="Pfam" id="PF22209">
    <property type="entry name" value="CPV_RdRP_N"/>
    <property type="match status" value="1"/>
</dbReference>
<feature type="domain" description="RNA-directed RNA polymerase N-terminal" evidence="1">
    <location>
        <begin position="24"/>
        <end position="257"/>
    </location>
</feature>
<dbReference type="Pfam" id="PF22212">
    <property type="entry name" value="CPV_RdRP_pol_dom"/>
    <property type="match status" value="1"/>
</dbReference>
<evidence type="ECO:0000259" key="2">
    <source>
        <dbReference type="Pfam" id="PF22213"/>
    </source>
</evidence>
<evidence type="ECO:0000259" key="1">
    <source>
        <dbReference type="Pfam" id="PF22209"/>
    </source>
</evidence>
<dbReference type="EMBL" id="MT792643">
    <property type="protein sequence ID" value="QQP18675.1"/>
    <property type="molecule type" value="Genomic_RNA"/>
</dbReference>
<sequence>MKAINSPPPVPCPADYNIQPARLPFEIINPPKFTVGNIVSVAPINIPHGTKYRYLFNFEVQSFVDCMKRYGRDIHGTSEQKECNAYYMFLTELVNQTRGVNISRIVLSIMLLSKAAFVDGSDMRLHRCEACINPFFFYFNSLFDNYVLWPFLDTSTSMIYTGQRMSTQLIHLTYSLLNRFISFYTGTLPVSMFNVCMGVYYEWARTSLDDEHLLTKGDLTKCLKLLNEVVKDIEVITYDQHGMTGTRKLSSAQEYWYHDEKQQIMKFINNDLKFIPYTQIIKQILASGIKDVDTLIALRMGLECAANNSCFKITLPLLEFDRSVKARVPIYIIPDYPPTQVYKGFPIKLNLKGVIKGVYDQLLRAMGDIQDDRPNRDFEREFIERLTNKSSGTAKDVADRKRQQYAKDGFIGSIPLTQRYVGFLLDREQFYNVAESANLFSEVSMAGIRSAINRRERLIYQTGNKTQSIHSPLQTMGKLIAKVRKEIASGKQTGSVTDMLKGLAASSDEATLISDSDIRGMDASSQEILMAIMMSVLFQWVGKYKIKTYFWGTEREVDIECYDLEGRALPKIRTKLNGLQVYIAELFAAAKNNTFKFLDMMYTAETYVSAAGLLSGLFSTGEHNNLVIMSLLRHLDEDLGILYPNVSVEIIKQIFGDDASLYMKLRDGLAMPHDVMTNILDRIRDYFQATGYEIDPESSAHMTTFLQQSAVFGKVSPKHARLSLYTAERGESRVKDPLDQNREIRDICDELSARCILSERCLDLAISLWVVSRSYRMNLSSNDQVRTETKVKLAKAIESYHLRTWIKITDSHLYIRLPYVMLYMPECIGQAPPRMHSNLYGTIISSYYTPRGTYFYWLIGRVCRKHYRSDEYIKQYAEEKARYDSKIKSRVSSGQLSPESGDVLMGREYYIPLNRRLDQNVLHKMGLKLASIIYSSIPKSFDLSKQQESDPKIRELFKRARDDLDPIKAARSYESNKKLSLNGFSIPYTILYTSGPEMRVKQAFKLQMQKRVGKKKLTLQDSTFIKELLNRLNNYAIENYEMEDDAIIDFDVVESPELIEFAPESEILKKVSLLPCGGVDTMYNYLNMILGTPFNEDSQGSIVEAVRGQLTVGADVDLVLKAGAKIYTKRPDLLYDFYYSIGVDESDFSRMTVQLESYLTVGSVSWQAIMNARKYFTISVRFTAGDRLGKLEYGRSMPKNLVPILTVIYYTMFLAQARCNKLKVNPSRAFMQRLLYLWR</sequence>
<reference evidence="3" key="1">
    <citation type="journal article" date="2020" name="Microorganisms">
        <title>Comparative Metagenomics of Palearctic and Neotropical Avian Cloacal Viromes Reveal Geographic Bias in Virus Discovery.</title>
        <authorList>
            <person name="Truchado D.A."/>
            <person name="Llanos-Garrido A."/>
            <person name="Oropesa-Olmedo D.A."/>
            <person name="Cerrada B."/>
            <person name="Cea P."/>
            <person name="Moens M.A.J."/>
            <person name="Gomez-Lucia E."/>
            <person name="Domenech A."/>
            <person name="Mila B."/>
            <person name="Perez-Tris J."/>
            <person name="Cadar D."/>
            <person name="Benitez L."/>
        </authorList>
    </citation>
    <scope>NUCLEOTIDE SEQUENCE</scope>
    <source>
        <strain evidence="3">P1m2</strain>
    </source>
</reference>
<proteinExistence type="predicted"/>
<evidence type="ECO:0000313" key="3">
    <source>
        <dbReference type="EMBL" id="QQP18675.1"/>
    </source>
</evidence>
<dbReference type="GO" id="GO:0003968">
    <property type="term" value="F:RNA-directed RNA polymerase activity"/>
    <property type="evidence" value="ECO:0007669"/>
    <property type="project" value="UniProtKB-KW"/>
</dbReference>
<keyword evidence="3" id="KW-0548">Nucleotidyltransferase</keyword>
<accession>A0A7T8G1Z7</accession>
<dbReference type="InterPro" id="IPR054006">
    <property type="entry name" value="RdRP_N"/>
</dbReference>
<dbReference type="Gene3D" id="3.90.1850.10">
    <property type="entry name" value="RNA-directed RNA polymerase lambda-3"/>
    <property type="match status" value="1"/>
</dbReference>
<feature type="domain" description="RNA-directed RNA polymerase C-terminal" evidence="2">
    <location>
        <begin position="916"/>
        <end position="1187"/>
    </location>
</feature>
<keyword evidence="3" id="KW-0808">Transferase</keyword>
<dbReference type="Pfam" id="PF22213">
    <property type="entry name" value="CPV_RdRP_C"/>
    <property type="match status" value="1"/>
</dbReference>
<name>A0A7T8G1Z7_9REOV</name>
<organism evidence="3">
    <name type="scientific">French Guiana reovirus</name>
    <dbReference type="NCBI Taxonomy" id="2803189"/>
    <lineage>
        <taxon>Viruses</taxon>
        <taxon>Riboviria</taxon>
        <taxon>Orthornavirae</taxon>
        <taxon>Duplornaviricota</taxon>
        <taxon>Resentoviricetes</taxon>
        <taxon>Reovirales</taxon>
    </lineage>
</organism>
<protein>
    <submittedName>
        <fullName evidence="3">RNA-dependent RNA polymerase</fullName>
    </submittedName>
</protein>